<keyword evidence="3" id="KW-0274">FAD</keyword>
<keyword evidence="4 6" id="KW-0560">Oxidoreductase</keyword>
<dbReference type="AlphaFoldDB" id="A0A7C8BQ55"/>
<evidence type="ECO:0000259" key="5">
    <source>
        <dbReference type="Pfam" id="PF01266"/>
    </source>
</evidence>
<reference evidence="6 7" key="1">
    <citation type="submission" date="2019-09" db="EMBL/GenBank/DDBJ databases">
        <title>Phylogeny of genus Pseudoclavibacter and closely related genus.</title>
        <authorList>
            <person name="Li Y."/>
        </authorList>
    </citation>
    <scope>NUCLEOTIDE SEQUENCE [LARGE SCALE GENOMIC DNA]</scope>
    <source>
        <strain evidence="6 7">JCM 16921</strain>
    </source>
</reference>
<dbReference type="PANTHER" id="PTHR10961">
    <property type="entry name" value="PEROXISOMAL SARCOSINE OXIDASE"/>
    <property type="match status" value="1"/>
</dbReference>
<comment type="caution">
    <text evidence="6">The sequence shown here is derived from an EMBL/GenBank/DDBJ whole genome shotgun (WGS) entry which is preliminary data.</text>
</comment>
<evidence type="ECO:0000256" key="1">
    <source>
        <dbReference type="ARBA" id="ARBA00001974"/>
    </source>
</evidence>
<evidence type="ECO:0000256" key="4">
    <source>
        <dbReference type="ARBA" id="ARBA00023002"/>
    </source>
</evidence>
<dbReference type="GO" id="GO:0050660">
    <property type="term" value="F:flavin adenine dinucleotide binding"/>
    <property type="evidence" value="ECO:0007669"/>
    <property type="project" value="InterPro"/>
</dbReference>
<organism evidence="6 7">
    <name type="scientific">Pseudoclavibacter caeni</name>
    <dbReference type="NCBI Taxonomy" id="908846"/>
    <lineage>
        <taxon>Bacteria</taxon>
        <taxon>Bacillati</taxon>
        <taxon>Actinomycetota</taxon>
        <taxon>Actinomycetes</taxon>
        <taxon>Micrococcales</taxon>
        <taxon>Microbacteriaceae</taxon>
        <taxon>Pseudoclavibacter</taxon>
    </lineage>
</organism>
<evidence type="ECO:0000313" key="6">
    <source>
        <dbReference type="EMBL" id="KAB1633844.1"/>
    </source>
</evidence>
<dbReference type="GO" id="GO:0050131">
    <property type="term" value="F:N-methyl-L-amino-acid oxidase activity"/>
    <property type="evidence" value="ECO:0007669"/>
    <property type="project" value="UniProtKB-EC"/>
</dbReference>
<dbReference type="Gene3D" id="3.30.9.10">
    <property type="entry name" value="D-Amino Acid Oxidase, subunit A, domain 2"/>
    <property type="match status" value="1"/>
</dbReference>
<accession>A0A7C8BQ55</accession>
<sequence length="379" mass="40840">MRADVAVIGLGTMGSMALWRIARLGEPSVVGVEQYGVAHSHGSFTGESRLFRTAYHEGTRYVPTLLRARELWHELEAESGRRLLLQVGTLSIGHESDTDLGNVLASVREFGLPHEVLRTADLRERYPQHAVGDGAMGVLDVYGGGLRPELSVLSAVEQAQAHGATVLANERVLSVEPGGGSVTVTTDRRVITAGRVVIAEGSWSRRLSSGLASTLVVQPLPLIWFMPHHLDRFVPERFPAFIRDEGGVHFFGAPSFDGYSVKVTPRRFHDPVADVADVPSVIDAERLRAIGVAAQRFLPDLNPEPVHWGVFHDAFTANHVPIVDIAADGAVLTLAGFSGHGFKLAPAIGEIAAEFATDRVSELIADDYAIAAHPRIAEG</sequence>
<dbReference type="Gene3D" id="3.50.50.60">
    <property type="entry name" value="FAD/NAD(P)-binding domain"/>
    <property type="match status" value="1"/>
</dbReference>
<proteinExistence type="predicted"/>
<feature type="domain" description="FAD dependent oxidoreductase" evidence="5">
    <location>
        <begin position="4"/>
        <end position="354"/>
    </location>
</feature>
<dbReference type="Proteomes" id="UP000481339">
    <property type="component" value="Unassembled WGS sequence"/>
</dbReference>
<comment type="cofactor">
    <cofactor evidence="1">
        <name>FAD</name>
        <dbReference type="ChEBI" id="CHEBI:57692"/>
    </cofactor>
</comment>
<dbReference type="OrthoDB" id="9806257at2"/>
<evidence type="ECO:0000313" key="7">
    <source>
        <dbReference type="Proteomes" id="UP000481339"/>
    </source>
</evidence>
<gene>
    <name evidence="6" type="primary">solA</name>
    <name evidence="6" type="ORF">F8O02_01775</name>
</gene>
<dbReference type="InterPro" id="IPR045170">
    <property type="entry name" value="MTOX"/>
</dbReference>
<dbReference type="NCBIfam" id="NF008425">
    <property type="entry name" value="PRK11259.1"/>
    <property type="match status" value="1"/>
</dbReference>
<keyword evidence="7" id="KW-1185">Reference proteome</keyword>
<dbReference type="EMBL" id="WBKA01000001">
    <property type="protein sequence ID" value="KAB1633844.1"/>
    <property type="molecule type" value="Genomic_DNA"/>
</dbReference>
<dbReference type="InterPro" id="IPR036188">
    <property type="entry name" value="FAD/NAD-bd_sf"/>
</dbReference>
<evidence type="ECO:0000256" key="3">
    <source>
        <dbReference type="ARBA" id="ARBA00022827"/>
    </source>
</evidence>
<dbReference type="EC" id="1.5.3.2" evidence="6"/>
<dbReference type="SUPFAM" id="SSF51905">
    <property type="entry name" value="FAD/NAD(P)-binding domain"/>
    <property type="match status" value="1"/>
</dbReference>
<dbReference type="SUPFAM" id="SSF54373">
    <property type="entry name" value="FAD-linked reductases, C-terminal domain"/>
    <property type="match status" value="1"/>
</dbReference>
<evidence type="ECO:0000256" key="2">
    <source>
        <dbReference type="ARBA" id="ARBA00022630"/>
    </source>
</evidence>
<name>A0A7C8BQ55_9MICO</name>
<dbReference type="PANTHER" id="PTHR10961:SF7">
    <property type="entry name" value="FAD DEPENDENT OXIDOREDUCTASE DOMAIN-CONTAINING PROTEIN"/>
    <property type="match status" value="1"/>
</dbReference>
<dbReference type="GO" id="GO:0008115">
    <property type="term" value="F:sarcosine oxidase activity"/>
    <property type="evidence" value="ECO:0007669"/>
    <property type="project" value="TreeGrafter"/>
</dbReference>
<protein>
    <submittedName>
        <fullName evidence="6">N-methyl-L-tryptophan oxidase</fullName>
        <ecNumber evidence="6">1.5.3.2</ecNumber>
    </submittedName>
</protein>
<dbReference type="InterPro" id="IPR006076">
    <property type="entry name" value="FAD-dep_OxRdtase"/>
</dbReference>
<dbReference type="Pfam" id="PF01266">
    <property type="entry name" value="DAO"/>
    <property type="match status" value="1"/>
</dbReference>
<keyword evidence="2" id="KW-0285">Flavoprotein</keyword>